<reference evidence="2" key="2">
    <citation type="submission" date="2023-05" db="EMBL/GenBank/DDBJ databases">
        <authorList>
            <consortium name="Lawrence Berkeley National Laboratory"/>
            <person name="Steindorff A."/>
            <person name="Hensen N."/>
            <person name="Bonometti L."/>
            <person name="Westerberg I."/>
            <person name="Brannstrom I.O."/>
            <person name="Guillou S."/>
            <person name="Cros-Aarteil S."/>
            <person name="Calhoun S."/>
            <person name="Haridas S."/>
            <person name="Kuo A."/>
            <person name="Mondo S."/>
            <person name="Pangilinan J."/>
            <person name="Riley R."/>
            <person name="Labutti K."/>
            <person name="Andreopoulos B."/>
            <person name="Lipzen A."/>
            <person name="Chen C."/>
            <person name="Yanf M."/>
            <person name="Daum C."/>
            <person name="Ng V."/>
            <person name="Clum A."/>
            <person name="Ohm R."/>
            <person name="Martin F."/>
            <person name="Silar P."/>
            <person name="Natvig D."/>
            <person name="Lalanne C."/>
            <person name="Gautier V."/>
            <person name="Ament-Velasquez S.L."/>
            <person name="Kruys A."/>
            <person name="Hutchinson M.I."/>
            <person name="Powell A.J."/>
            <person name="Barry K."/>
            <person name="Miller A.N."/>
            <person name="Grigoriev I.V."/>
            <person name="Debuchy R."/>
            <person name="Gladieux P."/>
            <person name="Thoren M.H."/>
            <person name="Johannesson H."/>
        </authorList>
    </citation>
    <scope>NUCLEOTIDE SEQUENCE</scope>
    <source>
        <strain evidence="2">PSN293</strain>
    </source>
</reference>
<dbReference type="InterPro" id="IPR031352">
    <property type="entry name" value="SesA"/>
</dbReference>
<feature type="domain" description="NACHT-NTPase and P-loop NTPases N-terminal" evidence="1">
    <location>
        <begin position="10"/>
        <end position="98"/>
    </location>
</feature>
<name>A0AAN6XU78_9PEZI</name>
<protein>
    <recommendedName>
        <fullName evidence="1">NACHT-NTPase and P-loop NTPases N-terminal domain-containing protein</fullName>
    </recommendedName>
</protein>
<dbReference type="Pfam" id="PF17107">
    <property type="entry name" value="SesA"/>
    <property type="match status" value="1"/>
</dbReference>
<organism evidence="2 3">
    <name type="scientific">Rhypophila decipiens</name>
    <dbReference type="NCBI Taxonomy" id="261697"/>
    <lineage>
        <taxon>Eukaryota</taxon>
        <taxon>Fungi</taxon>
        <taxon>Dikarya</taxon>
        <taxon>Ascomycota</taxon>
        <taxon>Pezizomycotina</taxon>
        <taxon>Sordariomycetes</taxon>
        <taxon>Sordariomycetidae</taxon>
        <taxon>Sordariales</taxon>
        <taxon>Naviculisporaceae</taxon>
        <taxon>Rhypophila</taxon>
    </lineage>
</organism>
<comment type="caution">
    <text evidence="2">The sequence shown here is derived from an EMBL/GenBank/DDBJ whole genome shotgun (WGS) entry which is preliminary data.</text>
</comment>
<sequence>MSNAKIPRQIARLIGVIEDLTEAYDTIKDLRGLPEAFQESSKCLRLVEQTLRAAKSPAKSVDTADDVEVLLGARLDDCEEKADKLLEILQKISGKSSTIIDQVALLRALKTNTRRPISMESLEALSLAGNIVTFVQFAVELFNGTKQISESASRCLIKVPLVCVPLMKPSCELLAKACQTDCGELLGILSGLDVKGQVWPGMVEVVPGRYNVTQQPFHNQWHMRLLALSSGGSVLPGQISEGSVCIRFAQPPLETRLKAALK</sequence>
<proteinExistence type="predicted"/>
<accession>A0AAN6XU78</accession>
<dbReference type="AlphaFoldDB" id="A0AAN6XU78"/>
<evidence type="ECO:0000259" key="1">
    <source>
        <dbReference type="Pfam" id="PF17107"/>
    </source>
</evidence>
<evidence type="ECO:0000313" key="3">
    <source>
        <dbReference type="Proteomes" id="UP001301769"/>
    </source>
</evidence>
<evidence type="ECO:0000313" key="2">
    <source>
        <dbReference type="EMBL" id="KAK4206670.1"/>
    </source>
</evidence>
<dbReference type="Proteomes" id="UP001301769">
    <property type="component" value="Unassembled WGS sequence"/>
</dbReference>
<dbReference type="EMBL" id="MU858368">
    <property type="protein sequence ID" value="KAK4206670.1"/>
    <property type="molecule type" value="Genomic_DNA"/>
</dbReference>
<keyword evidence="3" id="KW-1185">Reference proteome</keyword>
<gene>
    <name evidence="2" type="ORF">QBC37DRAFT_487991</name>
</gene>
<reference evidence="2" key="1">
    <citation type="journal article" date="2023" name="Mol. Phylogenet. Evol.">
        <title>Genome-scale phylogeny and comparative genomics of the fungal order Sordariales.</title>
        <authorList>
            <person name="Hensen N."/>
            <person name="Bonometti L."/>
            <person name="Westerberg I."/>
            <person name="Brannstrom I.O."/>
            <person name="Guillou S."/>
            <person name="Cros-Aarteil S."/>
            <person name="Calhoun S."/>
            <person name="Haridas S."/>
            <person name="Kuo A."/>
            <person name="Mondo S."/>
            <person name="Pangilinan J."/>
            <person name="Riley R."/>
            <person name="LaButti K."/>
            <person name="Andreopoulos B."/>
            <person name="Lipzen A."/>
            <person name="Chen C."/>
            <person name="Yan M."/>
            <person name="Daum C."/>
            <person name="Ng V."/>
            <person name="Clum A."/>
            <person name="Steindorff A."/>
            <person name="Ohm R.A."/>
            <person name="Martin F."/>
            <person name="Silar P."/>
            <person name="Natvig D.O."/>
            <person name="Lalanne C."/>
            <person name="Gautier V."/>
            <person name="Ament-Velasquez S.L."/>
            <person name="Kruys A."/>
            <person name="Hutchinson M.I."/>
            <person name="Powell A.J."/>
            <person name="Barry K."/>
            <person name="Miller A.N."/>
            <person name="Grigoriev I.V."/>
            <person name="Debuchy R."/>
            <person name="Gladieux P."/>
            <person name="Hiltunen Thoren M."/>
            <person name="Johannesson H."/>
        </authorList>
    </citation>
    <scope>NUCLEOTIDE SEQUENCE</scope>
    <source>
        <strain evidence="2">PSN293</strain>
    </source>
</reference>